<sequence length="172" mass="19411">MATDGGGWMLVLNYRRDGSNVEGLVQGVLPLSESTGYSHQFLMQFSGAVTQLTKEVRLFCSTSEHDRIIHFKSTHQGVVGIAVRGLTASNSADWWRSNETTTLLEGHTAALPFRANATNEDSPTRSLYDGFLTFPFFRYGTHHWAIRALGRWECDNAERYQDDTLHQVWVRG</sequence>
<evidence type="ECO:0008006" key="2">
    <source>
        <dbReference type="Google" id="ProtNLM"/>
    </source>
</evidence>
<name>A0A7S0MGU2_9CRYP</name>
<proteinExistence type="predicted"/>
<reference evidence="1" key="1">
    <citation type="submission" date="2021-01" db="EMBL/GenBank/DDBJ databases">
        <authorList>
            <person name="Corre E."/>
            <person name="Pelletier E."/>
            <person name="Niang G."/>
            <person name="Scheremetjew M."/>
            <person name="Finn R."/>
            <person name="Kale V."/>
            <person name="Holt S."/>
            <person name="Cochrane G."/>
            <person name="Meng A."/>
            <person name="Brown T."/>
            <person name="Cohen L."/>
        </authorList>
    </citation>
    <scope>NUCLEOTIDE SEQUENCE</scope>
    <source>
        <strain evidence="1">CCAP979/52</strain>
    </source>
</reference>
<dbReference type="EMBL" id="HBEZ01033864">
    <property type="protein sequence ID" value="CAD8641032.1"/>
    <property type="molecule type" value="Transcribed_RNA"/>
</dbReference>
<protein>
    <recommendedName>
        <fullName evidence="2">Fibrinogen C-terminal domain-containing protein</fullName>
    </recommendedName>
</protein>
<dbReference type="AlphaFoldDB" id="A0A7S0MGU2"/>
<accession>A0A7S0MGU2</accession>
<organism evidence="1">
    <name type="scientific">Cryptomonas curvata</name>
    <dbReference type="NCBI Taxonomy" id="233186"/>
    <lineage>
        <taxon>Eukaryota</taxon>
        <taxon>Cryptophyceae</taxon>
        <taxon>Cryptomonadales</taxon>
        <taxon>Cryptomonadaceae</taxon>
        <taxon>Cryptomonas</taxon>
    </lineage>
</organism>
<evidence type="ECO:0000313" key="1">
    <source>
        <dbReference type="EMBL" id="CAD8641032.1"/>
    </source>
</evidence>
<gene>
    <name evidence="1" type="ORF">CCUR1050_LOCUS18716</name>
</gene>